<dbReference type="EMBL" id="VMNW02000002">
    <property type="protein sequence ID" value="KAA9166496.1"/>
    <property type="molecule type" value="Genomic_DNA"/>
</dbReference>
<dbReference type="AlphaFoldDB" id="A0A5N0VK03"/>
<gene>
    <name evidence="2" type="ORF">FPZ12_002770</name>
</gene>
<accession>A0A5N0VK03</accession>
<dbReference type="SUPFAM" id="SSF56801">
    <property type="entry name" value="Acetyl-CoA synthetase-like"/>
    <property type="match status" value="1"/>
</dbReference>
<proteinExistence type="predicted"/>
<dbReference type="InterPro" id="IPR042099">
    <property type="entry name" value="ANL_N_sf"/>
</dbReference>
<dbReference type="RefSeq" id="WP_144748124.1">
    <property type="nucleotide sequence ID" value="NZ_VMNW02000002.1"/>
</dbReference>
<feature type="compositionally biased region" description="Polar residues" evidence="1">
    <location>
        <begin position="341"/>
        <end position="351"/>
    </location>
</feature>
<evidence type="ECO:0000256" key="1">
    <source>
        <dbReference type="SAM" id="MobiDB-lite"/>
    </source>
</evidence>
<name>A0A5N0VK03_9PSEU</name>
<sequence length="351" mass="38494">MDALIAPLLQQDLDDWTRRVVARHFDPEGGSPYWLGRAAGLPFDPRDVTRYAELAEFGPFPLEDLRTIDPASLVPASGSAPLHGCVFDSGGTTGPPCRIFYTGKMLRQRGIWRHWSFRSEGFERGRVWLQATPAGPHIVGHGATELVGYGARVYAIDFDPRWVKRLVRQGRLAEADAYTAHLVGQIADLVGHRRIDYLSTTPALFRAFLRAEPDLAGSLRGIRVAGTQITPAMYVSFRAALLDGIVGRTYGNTLGVAAGLPAPPDGSVLPYIPNYPQITMTVTSKADWRRTVGYGAVGRVLLTVLHEDLFLPNVLERDQASRYDTGPDWPCDGVADVRPLQDTSGAPETLY</sequence>
<evidence type="ECO:0000313" key="2">
    <source>
        <dbReference type="EMBL" id="KAA9166496.1"/>
    </source>
</evidence>
<dbReference type="OrthoDB" id="179194at2"/>
<keyword evidence="2" id="KW-0436">Ligase</keyword>
<protein>
    <submittedName>
        <fullName evidence="2">Long-chain fatty acid--CoA ligase</fullName>
    </submittedName>
</protein>
<dbReference type="GO" id="GO:0016874">
    <property type="term" value="F:ligase activity"/>
    <property type="evidence" value="ECO:0007669"/>
    <property type="project" value="UniProtKB-KW"/>
</dbReference>
<keyword evidence="3" id="KW-1185">Reference proteome</keyword>
<feature type="region of interest" description="Disordered" evidence="1">
    <location>
        <begin position="325"/>
        <end position="351"/>
    </location>
</feature>
<reference evidence="2" key="1">
    <citation type="submission" date="2019-09" db="EMBL/GenBank/DDBJ databases">
        <authorList>
            <person name="Teo W.F.A."/>
            <person name="Duangmal K."/>
        </authorList>
    </citation>
    <scope>NUCLEOTIDE SEQUENCE [LARGE SCALE GENOMIC DNA]</scope>
    <source>
        <strain evidence="2">K81G1</strain>
    </source>
</reference>
<evidence type="ECO:0000313" key="3">
    <source>
        <dbReference type="Proteomes" id="UP000319769"/>
    </source>
</evidence>
<comment type="caution">
    <text evidence="2">The sequence shown here is derived from an EMBL/GenBank/DDBJ whole genome shotgun (WGS) entry which is preliminary data.</text>
</comment>
<organism evidence="2 3">
    <name type="scientific">Amycolatopsis acidicola</name>
    <dbReference type="NCBI Taxonomy" id="2596893"/>
    <lineage>
        <taxon>Bacteria</taxon>
        <taxon>Bacillati</taxon>
        <taxon>Actinomycetota</taxon>
        <taxon>Actinomycetes</taxon>
        <taxon>Pseudonocardiales</taxon>
        <taxon>Pseudonocardiaceae</taxon>
        <taxon>Amycolatopsis</taxon>
    </lineage>
</organism>
<dbReference type="Proteomes" id="UP000319769">
    <property type="component" value="Unassembled WGS sequence"/>
</dbReference>
<dbReference type="Gene3D" id="3.40.50.12780">
    <property type="entry name" value="N-terminal domain of ligase-like"/>
    <property type="match status" value="1"/>
</dbReference>